<feature type="transmembrane region" description="Helical" evidence="1">
    <location>
        <begin position="56"/>
        <end position="76"/>
    </location>
</feature>
<dbReference type="Proteomes" id="UP000177382">
    <property type="component" value="Unassembled WGS sequence"/>
</dbReference>
<keyword evidence="1" id="KW-0812">Transmembrane</keyword>
<sequence>MGSASFLTKSFDLNVGSLSLSPTYVTAGVIIFLLFLLILTLAQVRRHFLNWSIKGGIFGIVLGFLLAVIFEGFLLIGGRTVVTEVLGWKNAPKPIVNVLDSGRAKLVKVLGVTDEIPESAAKNYSSEEVIDAFQSLPLKEATKVRGIVCEP</sequence>
<evidence type="ECO:0000256" key="1">
    <source>
        <dbReference type="SAM" id="Phobius"/>
    </source>
</evidence>
<dbReference type="EMBL" id="MGFX01000001">
    <property type="protein sequence ID" value="OGM16035.1"/>
    <property type="molecule type" value="Genomic_DNA"/>
</dbReference>
<reference evidence="2 3" key="1">
    <citation type="journal article" date="2016" name="Nat. Commun.">
        <title>Thousands of microbial genomes shed light on interconnected biogeochemical processes in an aquifer system.</title>
        <authorList>
            <person name="Anantharaman K."/>
            <person name="Brown C.T."/>
            <person name="Hug L.A."/>
            <person name="Sharon I."/>
            <person name="Castelle C.J."/>
            <person name="Probst A.J."/>
            <person name="Thomas B.C."/>
            <person name="Singh A."/>
            <person name="Wilkins M.J."/>
            <person name="Karaoz U."/>
            <person name="Brodie E.L."/>
            <person name="Williams K.H."/>
            <person name="Hubbard S.S."/>
            <person name="Banfield J.F."/>
        </authorList>
    </citation>
    <scope>NUCLEOTIDE SEQUENCE [LARGE SCALE GENOMIC DNA]</scope>
</reference>
<proteinExistence type="predicted"/>
<name>A0A1F7XP60_9BACT</name>
<accession>A0A1F7XP60</accession>
<feature type="transmembrane region" description="Helical" evidence="1">
    <location>
        <begin position="24"/>
        <end position="44"/>
    </location>
</feature>
<evidence type="ECO:0000313" key="3">
    <source>
        <dbReference type="Proteomes" id="UP000177382"/>
    </source>
</evidence>
<gene>
    <name evidence="2" type="ORF">A2V97_04720</name>
</gene>
<keyword evidence="1" id="KW-0472">Membrane</keyword>
<evidence type="ECO:0000313" key="2">
    <source>
        <dbReference type="EMBL" id="OGM16035.1"/>
    </source>
</evidence>
<dbReference type="AlphaFoldDB" id="A0A1F7XP60"/>
<organism evidence="2 3">
    <name type="scientific">Candidatus Woesebacteria bacterium RBG_16_42_24</name>
    <dbReference type="NCBI Taxonomy" id="1802485"/>
    <lineage>
        <taxon>Bacteria</taxon>
        <taxon>Candidatus Woeseibacteriota</taxon>
    </lineage>
</organism>
<comment type="caution">
    <text evidence="2">The sequence shown here is derived from an EMBL/GenBank/DDBJ whole genome shotgun (WGS) entry which is preliminary data.</text>
</comment>
<protein>
    <submittedName>
        <fullName evidence="2">Uncharacterized protein</fullName>
    </submittedName>
</protein>
<dbReference type="STRING" id="1802485.A2V97_04720"/>
<keyword evidence="1" id="KW-1133">Transmembrane helix</keyword>